<evidence type="ECO:0000313" key="7">
    <source>
        <dbReference type="Proteomes" id="UP000011717"/>
    </source>
</evidence>
<evidence type="ECO:0000313" key="6">
    <source>
        <dbReference type="EMBL" id="EMD84253.1"/>
    </source>
</evidence>
<dbReference type="EC" id="6.3.3.2" evidence="5"/>
<keyword evidence="6" id="KW-0436">Ligase</keyword>
<dbReference type="GO" id="GO:0005524">
    <property type="term" value="F:ATP binding"/>
    <property type="evidence" value="ECO:0007669"/>
    <property type="project" value="UniProtKB-KW"/>
</dbReference>
<keyword evidence="7" id="KW-1185">Reference proteome</keyword>
<dbReference type="EMBL" id="AMRV01000001">
    <property type="protein sequence ID" value="EMD84253.1"/>
    <property type="molecule type" value="Genomic_DNA"/>
</dbReference>
<dbReference type="GO" id="GO:0035999">
    <property type="term" value="P:tetrahydrofolate interconversion"/>
    <property type="evidence" value="ECO:0007669"/>
    <property type="project" value="TreeGrafter"/>
</dbReference>
<name>M2U8E7_9SPHN</name>
<accession>M2U8E7</accession>
<evidence type="ECO:0000256" key="4">
    <source>
        <dbReference type="PIRSR" id="PIRSR006806-1"/>
    </source>
</evidence>
<dbReference type="RefSeq" id="WP_008599566.1">
    <property type="nucleotide sequence ID" value="NZ_AMRV01000001.1"/>
</dbReference>
<dbReference type="Gene3D" id="3.40.50.10420">
    <property type="entry name" value="NagB/RpiA/CoA transferase-like"/>
    <property type="match status" value="1"/>
</dbReference>
<sequence>MTGTDSDLIGSAKGKADPAAAKDALRRRLRSSRRAFALSLSGVEREAALNAAAGHAAPLIEPHARVGIYVPTRYEIDPAPCAAHVTRRLLLPWFGERTSPMQFREAGPLFPGPWKMMQPAHTAAAGEPEILLVPLLAATSTGDRLGQGGGHYDRYLAARQAAGTLPLTIGLAWDCQMVPALPREPWDHLLDYIVTPSALYGPHG</sequence>
<evidence type="ECO:0000256" key="5">
    <source>
        <dbReference type="RuleBase" id="RU361279"/>
    </source>
</evidence>
<evidence type="ECO:0000256" key="1">
    <source>
        <dbReference type="ARBA" id="ARBA00010638"/>
    </source>
</evidence>
<feature type="binding site" evidence="4">
    <location>
        <position position="70"/>
    </location>
    <ligand>
        <name>substrate</name>
    </ligand>
</feature>
<comment type="cofactor">
    <cofactor evidence="5">
        <name>Mg(2+)</name>
        <dbReference type="ChEBI" id="CHEBI:18420"/>
    </cofactor>
</comment>
<feature type="binding site" evidence="4">
    <location>
        <position position="75"/>
    </location>
    <ligand>
        <name>substrate</name>
    </ligand>
</feature>
<evidence type="ECO:0000256" key="3">
    <source>
        <dbReference type="ARBA" id="ARBA00022840"/>
    </source>
</evidence>
<dbReference type="InterPro" id="IPR037171">
    <property type="entry name" value="NagB/RpiA_transferase-like"/>
</dbReference>
<keyword evidence="2 4" id="KW-0547">Nucleotide-binding</keyword>
<keyword evidence="3 4" id="KW-0067">ATP-binding</keyword>
<feature type="binding site" evidence="4">
    <location>
        <begin position="22"/>
        <end position="26"/>
    </location>
    <ligand>
        <name>ATP</name>
        <dbReference type="ChEBI" id="CHEBI:30616"/>
    </ligand>
</feature>
<comment type="similarity">
    <text evidence="1 5">Belongs to the 5-formyltetrahydrofolate cyclo-ligase family.</text>
</comment>
<dbReference type="InterPro" id="IPR024185">
    <property type="entry name" value="FTHF_cligase-like_sf"/>
</dbReference>
<protein>
    <recommendedName>
        <fullName evidence="5">5-formyltetrahydrofolate cyclo-ligase</fullName>
        <ecNumber evidence="5">6.3.3.2</ecNumber>
    </recommendedName>
</protein>
<dbReference type="InterPro" id="IPR002698">
    <property type="entry name" value="FTHF_cligase"/>
</dbReference>
<dbReference type="GO" id="GO:0009396">
    <property type="term" value="P:folic acid-containing compound biosynthetic process"/>
    <property type="evidence" value="ECO:0007669"/>
    <property type="project" value="TreeGrafter"/>
</dbReference>
<dbReference type="Pfam" id="PF01812">
    <property type="entry name" value="5-FTHF_cyc-lig"/>
    <property type="match status" value="1"/>
</dbReference>
<dbReference type="PANTHER" id="PTHR23407:SF1">
    <property type="entry name" value="5-FORMYLTETRAHYDROFOLATE CYCLO-LIGASE"/>
    <property type="match status" value="1"/>
</dbReference>
<dbReference type="PANTHER" id="PTHR23407">
    <property type="entry name" value="ATPASE INHIBITOR/5-FORMYLTETRAHYDROFOLATE CYCLO-LIGASE"/>
    <property type="match status" value="1"/>
</dbReference>
<dbReference type="Proteomes" id="UP000011717">
    <property type="component" value="Unassembled WGS sequence"/>
</dbReference>
<proteinExistence type="inferred from homology"/>
<dbReference type="GO" id="GO:0046872">
    <property type="term" value="F:metal ion binding"/>
    <property type="evidence" value="ECO:0007669"/>
    <property type="project" value="UniProtKB-KW"/>
</dbReference>
<keyword evidence="5" id="KW-0460">Magnesium</keyword>
<comment type="catalytic activity">
    <reaction evidence="5">
        <text>(6S)-5-formyl-5,6,7,8-tetrahydrofolate + ATP = (6R)-5,10-methenyltetrahydrofolate + ADP + phosphate</text>
        <dbReference type="Rhea" id="RHEA:10488"/>
        <dbReference type="ChEBI" id="CHEBI:30616"/>
        <dbReference type="ChEBI" id="CHEBI:43474"/>
        <dbReference type="ChEBI" id="CHEBI:57455"/>
        <dbReference type="ChEBI" id="CHEBI:57457"/>
        <dbReference type="ChEBI" id="CHEBI:456216"/>
        <dbReference type="EC" id="6.3.3.2"/>
    </reaction>
</comment>
<comment type="caution">
    <text evidence="6">The sequence shown here is derived from an EMBL/GenBank/DDBJ whole genome shotgun (WGS) entry which is preliminary data.</text>
</comment>
<dbReference type="PIRSF" id="PIRSF006806">
    <property type="entry name" value="FTHF_cligase"/>
    <property type="match status" value="1"/>
</dbReference>
<dbReference type="NCBIfam" id="TIGR02727">
    <property type="entry name" value="MTHFS_bact"/>
    <property type="match status" value="1"/>
</dbReference>
<dbReference type="AlphaFoldDB" id="M2U8E7"/>
<feature type="binding site" evidence="4">
    <location>
        <begin position="144"/>
        <end position="152"/>
    </location>
    <ligand>
        <name>ATP</name>
        <dbReference type="ChEBI" id="CHEBI:30616"/>
    </ligand>
</feature>
<organism evidence="6 7">
    <name type="scientific">Pacificimonas flava</name>
    <dbReference type="NCBI Taxonomy" id="1234595"/>
    <lineage>
        <taxon>Bacteria</taxon>
        <taxon>Pseudomonadati</taxon>
        <taxon>Pseudomonadota</taxon>
        <taxon>Alphaproteobacteria</taxon>
        <taxon>Sphingomonadales</taxon>
        <taxon>Sphingosinicellaceae</taxon>
        <taxon>Pacificimonas</taxon>
    </lineage>
</organism>
<dbReference type="OrthoDB" id="9801938at2"/>
<evidence type="ECO:0000256" key="2">
    <source>
        <dbReference type="ARBA" id="ARBA00022741"/>
    </source>
</evidence>
<keyword evidence="5" id="KW-0479">Metal-binding</keyword>
<dbReference type="SUPFAM" id="SSF100950">
    <property type="entry name" value="NagB/RpiA/CoA transferase-like"/>
    <property type="match status" value="1"/>
</dbReference>
<dbReference type="GO" id="GO:0030272">
    <property type="term" value="F:5-formyltetrahydrofolate cyclo-ligase activity"/>
    <property type="evidence" value="ECO:0007669"/>
    <property type="project" value="UniProtKB-EC"/>
</dbReference>
<gene>
    <name evidence="6" type="ORF">C725_0183</name>
</gene>
<reference evidence="6 7" key="1">
    <citation type="journal article" date="2013" name="Genome Announc.">
        <title>Draft Genome Sequence of Strain JLT2015T, Belonging to the Family Sphingomonadaceae of the Alphaproteobacteria.</title>
        <authorList>
            <person name="Tang K."/>
            <person name="Liu K."/>
            <person name="Li S."/>
            <person name="Jiao N."/>
        </authorList>
    </citation>
    <scope>NUCLEOTIDE SEQUENCE [LARGE SCALE GENOMIC DNA]</scope>
    <source>
        <strain evidence="6 7">JLT2015</strain>
    </source>
</reference>
<dbReference type="PATRIC" id="fig|1234595.3.peg.182"/>